<evidence type="ECO:0000313" key="1">
    <source>
        <dbReference type="EMBL" id="POW05004.1"/>
    </source>
</evidence>
<name>A0A2S4V669_9BASI</name>
<dbReference type="AlphaFoldDB" id="A0A2S4V669"/>
<protein>
    <submittedName>
        <fullName evidence="1">Uncharacterized protein</fullName>
    </submittedName>
</protein>
<evidence type="ECO:0000313" key="2">
    <source>
        <dbReference type="Proteomes" id="UP000239156"/>
    </source>
</evidence>
<proteinExistence type="predicted"/>
<accession>A0A2S4V669</accession>
<dbReference type="EMBL" id="PKSL01000104">
    <property type="protein sequence ID" value="POW05004.1"/>
    <property type="molecule type" value="Genomic_DNA"/>
</dbReference>
<keyword evidence="2" id="KW-1185">Reference proteome</keyword>
<reference evidence="1" key="1">
    <citation type="submission" date="2017-12" db="EMBL/GenBank/DDBJ databases">
        <title>Gene loss provides genomic basis for host adaptation in cereal stripe rust fungi.</title>
        <authorList>
            <person name="Xia C."/>
        </authorList>
    </citation>
    <scope>NUCLEOTIDE SEQUENCE [LARGE SCALE GENOMIC DNA]</scope>
    <source>
        <strain evidence="1">93-210</strain>
    </source>
</reference>
<dbReference type="Proteomes" id="UP000239156">
    <property type="component" value="Unassembled WGS sequence"/>
</dbReference>
<feature type="non-terminal residue" evidence="1">
    <location>
        <position position="1"/>
    </location>
</feature>
<comment type="caution">
    <text evidence="1">The sequence shown here is derived from an EMBL/GenBank/DDBJ whole genome shotgun (WGS) entry which is preliminary data.</text>
</comment>
<sequence>FYLACWMAHEGDLDTLVKVKGRRHLFWKVYVAKVCWIQHNIWKSYARVVEPSLGKKINIQLFPGNPTVLQQIRKLEHGKWILMQGYSAHSLLQEDGILKVKFPGKILSSFGVYKMDAFETSTHSQSTGYHLWNDPKKRFNLHVGDWAPEGKKRKNGKKLFHMHHSNKQLFSEVHS</sequence>
<dbReference type="VEuPathDB" id="FungiDB:PSTT_09998"/>
<gene>
    <name evidence="1" type="ORF">PSTT_09998</name>
</gene>
<organism evidence="1 2">
    <name type="scientific">Puccinia striiformis</name>
    <dbReference type="NCBI Taxonomy" id="27350"/>
    <lineage>
        <taxon>Eukaryota</taxon>
        <taxon>Fungi</taxon>
        <taxon>Dikarya</taxon>
        <taxon>Basidiomycota</taxon>
        <taxon>Pucciniomycotina</taxon>
        <taxon>Pucciniomycetes</taxon>
        <taxon>Pucciniales</taxon>
        <taxon>Pucciniaceae</taxon>
        <taxon>Puccinia</taxon>
    </lineage>
</organism>
<dbReference type="VEuPathDB" id="FungiDB:PSHT_02133"/>